<name>A0A1G1XSQ3_9BACT</name>
<dbReference type="Proteomes" id="UP000178930">
    <property type="component" value="Unassembled WGS sequence"/>
</dbReference>
<dbReference type="STRING" id="1797532.A2729_05815"/>
<evidence type="ECO:0000313" key="1">
    <source>
        <dbReference type="EMBL" id="OGY43099.1"/>
    </source>
</evidence>
<comment type="caution">
    <text evidence="1">The sequence shown here is derived from an EMBL/GenBank/DDBJ whole genome shotgun (WGS) entry which is preliminary data.</text>
</comment>
<proteinExistence type="predicted"/>
<evidence type="ECO:0000313" key="2">
    <source>
        <dbReference type="Proteomes" id="UP000178930"/>
    </source>
</evidence>
<organism evidence="1 2">
    <name type="scientific">Candidatus Buchananbacteria bacterium RIFCSPHIGHO2_01_FULL_39_14</name>
    <dbReference type="NCBI Taxonomy" id="1797532"/>
    <lineage>
        <taxon>Bacteria</taxon>
        <taxon>Candidatus Buchananiibacteriota</taxon>
    </lineage>
</organism>
<protein>
    <submittedName>
        <fullName evidence="1">Uncharacterized protein</fullName>
    </submittedName>
</protein>
<dbReference type="EMBL" id="MHIB01000042">
    <property type="protein sequence ID" value="OGY43099.1"/>
    <property type="molecule type" value="Genomic_DNA"/>
</dbReference>
<gene>
    <name evidence="1" type="ORF">A2729_05815</name>
</gene>
<dbReference type="SUPFAM" id="SSF53756">
    <property type="entry name" value="UDP-Glycosyltransferase/glycogen phosphorylase"/>
    <property type="match status" value="1"/>
</dbReference>
<dbReference type="AlphaFoldDB" id="A0A1G1XSQ3"/>
<sequence length="440" mass="51541">MDLGKKIKYKIKIPLVDWLMRFSLKNNLPILTALSLSLAATKANRHSQYTVLCLGRSIFTNDIEALAHFGKKIKYLVINLKYFDFLLNHFILAEDFKNITESNYHNANFGQAGKQNLNQYLKKVLPYWQRFSGFSAVMSGNFGYVQQQELAKVCEAKRVPFIVLNKEGIAIPGAFEKYTEQYKNHHFFGAKMLLYNKQIKKALLTTKIAGLTEDKLKIVGVPRLDYYFFERTNNNSANQKKITFFSFFPRDKFWYAIANDQELNQIENRSIEFHYWVMLFAQKYPEYQVIIKTKVAEHYVDYVSKILKERFNEPINNLKIINVGNPVELIKQAKVILGFNSTTLLEAIADDKLIITPYFGDIITGRNWDYFSDYPDLVNYAKTYEELENYLVSPNKYLNQENNKNKFLESYIFTPDGKSCQRTETEIIKTIRKPEFYETN</sequence>
<reference evidence="1 2" key="1">
    <citation type="journal article" date="2016" name="Nat. Commun.">
        <title>Thousands of microbial genomes shed light on interconnected biogeochemical processes in an aquifer system.</title>
        <authorList>
            <person name="Anantharaman K."/>
            <person name="Brown C.T."/>
            <person name="Hug L.A."/>
            <person name="Sharon I."/>
            <person name="Castelle C.J."/>
            <person name="Probst A.J."/>
            <person name="Thomas B.C."/>
            <person name="Singh A."/>
            <person name="Wilkins M.J."/>
            <person name="Karaoz U."/>
            <person name="Brodie E.L."/>
            <person name="Williams K.H."/>
            <person name="Hubbard S.S."/>
            <person name="Banfield J.F."/>
        </authorList>
    </citation>
    <scope>NUCLEOTIDE SEQUENCE [LARGE SCALE GENOMIC DNA]</scope>
</reference>
<accession>A0A1G1XSQ3</accession>